<dbReference type="Proteomes" id="UP000000268">
    <property type="component" value="Chromosome"/>
</dbReference>
<evidence type="ECO:0000313" key="2">
    <source>
        <dbReference type="Proteomes" id="UP000000268"/>
    </source>
</evidence>
<evidence type="ECO:0000313" key="1">
    <source>
        <dbReference type="EMBL" id="ABW25127.1"/>
    </source>
</evidence>
<dbReference type="AlphaFoldDB" id="B0C515"/>
<proteinExistence type="predicted"/>
<dbReference type="STRING" id="329726.AM1_0039"/>
<organism evidence="1 2">
    <name type="scientific">Acaryochloris marina (strain MBIC 11017)</name>
    <dbReference type="NCBI Taxonomy" id="329726"/>
    <lineage>
        <taxon>Bacteria</taxon>
        <taxon>Bacillati</taxon>
        <taxon>Cyanobacteriota</taxon>
        <taxon>Cyanophyceae</taxon>
        <taxon>Acaryochloridales</taxon>
        <taxon>Acaryochloridaceae</taxon>
        <taxon>Acaryochloris</taxon>
    </lineage>
</organism>
<protein>
    <submittedName>
        <fullName evidence="1">Uncharacterized protein</fullName>
    </submittedName>
</protein>
<reference evidence="1 2" key="1">
    <citation type="journal article" date="2008" name="Proc. Natl. Acad. Sci. U.S.A.">
        <title>Niche adaptation and genome expansion in the chlorophyll d-producing cyanobacterium Acaryochloris marina.</title>
        <authorList>
            <person name="Swingley W.D."/>
            <person name="Chen M."/>
            <person name="Cheung P.C."/>
            <person name="Conrad A.L."/>
            <person name="Dejesa L.C."/>
            <person name="Hao J."/>
            <person name="Honchak B.M."/>
            <person name="Karbach L.E."/>
            <person name="Kurdoglu A."/>
            <person name="Lahiri S."/>
            <person name="Mastrian S.D."/>
            <person name="Miyashita H."/>
            <person name="Page L."/>
            <person name="Ramakrishna P."/>
            <person name="Satoh S."/>
            <person name="Sattley W.M."/>
            <person name="Shimada Y."/>
            <person name="Taylor H.L."/>
            <person name="Tomo T."/>
            <person name="Tsuchiya T."/>
            <person name="Wang Z.T."/>
            <person name="Raymond J."/>
            <person name="Mimuro M."/>
            <person name="Blankenship R.E."/>
            <person name="Touchman J.W."/>
        </authorList>
    </citation>
    <scope>NUCLEOTIDE SEQUENCE [LARGE SCALE GENOMIC DNA]</scope>
    <source>
        <strain evidence="2">MBIC 11017</strain>
    </source>
</reference>
<name>B0C515_ACAM1</name>
<sequence>MDLNLAALSAREAYYASPMSIEVSRWIGGYLQGKFISEKYGL</sequence>
<dbReference type="EMBL" id="CP000828">
    <property type="protein sequence ID" value="ABW25127.1"/>
    <property type="molecule type" value="Genomic_DNA"/>
</dbReference>
<accession>B0C515</accession>
<keyword evidence="2" id="KW-1185">Reference proteome</keyword>
<dbReference type="KEGG" id="amr:AM1_0039"/>
<dbReference type="HOGENOM" id="CLU_3245575_0_0_3"/>
<gene>
    <name evidence="1" type="ordered locus">AM1_0039</name>
</gene>